<comment type="similarity">
    <text evidence="10">Belongs to the helicase family. PIF1 subfamily.</text>
</comment>
<dbReference type="CDD" id="cd18037">
    <property type="entry name" value="DEXSc_Pif1_like"/>
    <property type="match status" value="1"/>
</dbReference>
<dbReference type="CDD" id="cd18809">
    <property type="entry name" value="SF1_C_RecD"/>
    <property type="match status" value="1"/>
</dbReference>
<dbReference type="GO" id="GO:0016887">
    <property type="term" value="F:ATP hydrolysis activity"/>
    <property type="evidence" value="ECO:0007669"/>
    <property type="project" value="EnsemblFungi"/>
</dbReference>
<keyword evidence="6 10" id="KW-0238">DNA-binding</keyword>
<dbReference type="GO" id="GO:0006310">
    <property type="term" value="P:DNA recombination"/>
    <property type="evidence" value="ECO:0007669"/>
    <property type="project" value="UniProtKB-UniRule"/>
</dbReference>
<proteinExistence type="inferred from homology"/>
<evidence type="ECO:0000256" key="7">
    <source>
        <dbReference type="ARBA" id="ARBA00023204"/>
    </source>
</evidence>
<keyword evidence="4 10" id="KW-0347">Helicase</keyword>
<dbReference type="GO" id="GO:0140445">
    <property type="term" value="C:chromosome, telomeric repeat region"/>
    <property type="evidence" value="ECO:0007669"/>
    <property type="project" value="EnsemblFungi"/>
</dbReference>
<evidence type="ECO:0000256" key="2">
    <source>
        <dbReference type="ARBA" id="ARBA00022763"/>
    </source>
</evidence>
<evidence type="ECO:0000256" key="6">
    <source>
        <dbReference type="ARBA" id="ARBA00023125"/>
    </source>
</evidence>
<evidence type="ECO:0000259" key="12">
    <source>
        <dbReference type="SMART" id="SM00382"/>
    </source>
</evidence>
<dbReference type="PANTHER" id="PTHR47642">
    <property type="entry name" value="ATP-DEPENDENT DNA HELICASE"/>
    <property type="match status" value="1"/>
</dbReference>
<comment type="caution">
    <text evidence="10">Lacks conserved residue(s) required for the propagation of feature annotation.</text>
</comment>
<feature type="compositionally biased region" description="Polar residues" evidence="11">
    <location>
        <begin position="45"/>
        <end position="55"/>
    </location>
</feature>
<dbReference type="OrthoDB" id="432234at2759"/>
<dbReference type="GO" id="GO:0005739">
    <property type="term" value="C:mitochondrion"/>
    <property type="evidence" value="ECO:0007669"/>
    <property type="project" value="UniProtKB-SubCell"/>
</dbReference>
<dbReference type="InterPro" id="IPR027417">
    <property type="entry name" value="P-loop_NTPase"/>
</dbReference>
<dbReference type="GO" id="GO:1902983">
    <property type="term" value="P:DNA strand elongation involved in mitotic DNA replication"/>
    <property type="evidence" value="ECO:0007669"/>
    <property type="project" value="EnsemblFungi"/>
</dbReference>
<dbReference type="Gene3D" id="3.40.50.300">
    <property type="entry name" value="P-loop containing nucleotide triphosphate hydrolases"/>
    <property type="match status" value="1"/>
</dbReference>
<dbReference type="STRING" id="796925.A0A137P6E8"/>
<feature type="region of interest" description="Disordered" evidence="11">
    <location>
        <begin position="1"/>
        <end position="94"/>
    </location>
</feature>
<keyword evidence="5 10" id="KW-0067">ATP-binding</keyword>
<keyword evidence="14" id="KW-1185">Reference proteome</keyword>
<dbReference type="InterPro" id="IPR010285">
    <property type="entry name" value="DNA_helicase_pif1-like_DEAD"/>
</dbReference>
<evidence type="ECO:0000256" key="9">
    <source>
        <dbReference type="ARBA" id="ARBA00023242"/>
    </source>
</evidence>
<dbReference type="SMART" id="SM00382">
    <property type="entry name" value="AAA"/>
    <property type="match status" value="1"/>
</dbReference>
<dbReference type="GO" id="GO:0160225">
    <property type="term" value="F:G-quadruplex unwinding activity"/>
    <property type="evidence" value="ECO:0007669"/>
    <property type="project" value="EnsemblFungi"/>
</dbReference>
<keyword evidence="10" id="KW-0233">DNA recombination</keyword>
<gene>
    <name evidence="10" type="primary">PIF1</name>
    <name evidence="13" type="ORF">CONCODRAFT_49529</name>
</gene>
<dbReference type="GO" id="GO:1990426">
    <property type="term" value="P:mitotic recombination-dependent replication fork processing"/>
    <property type="evidence" value="ECO:0007669"/>
    <property type="project" value="EnsemblFungi"/>
</dbReference>
<dbReference type="InterPro" id="IPR051055">
    <property type="entry name" value="PIF1_helicase"/>
</dbReference>
<reference evidence="13 14" key="1">
    <citation type="journal article" date="2015" name="Genome Biol. Evol.">
        <title>Phylogenomic analyses indicate that early fungi evolved digesting cell walls of algal ancestors of land plants.</title>
        <authorList>
            <person name="Chang Y."/>
            <person name="Wang S."/>
            <person name="Sekimoto S."/>
            <person name="Aerts A.L."/>
            <person name="Choi C."/>
            <person name="Clum A."/>
            <person name="LaButti K.M."/>
            <person name="Lindquist E.A."/>
            <person name="Yee Ngan C."/>
            <person name="Ohm R.A."/>
            <person name="Salamov A.A."/>
            <person name="Grigoriev I.V."/>
            <person name="Spatafora J.W."/>
            <person name="Berbee M.L."/>
        </authorList>
    </citation>
    <scope>NUCLEOTIDE SEQUENCE [LARGE SCALE GENOMIC DNA]</scope>
    <source>
        <strain evidence="13 14">NRRL 28638</strain>
    </source>
</reference>
<feature type="compositionally biased region" description="Low complexity" evidence="11">
    <location>
        <begin position="32"/>
        <end position="44"/>
    </location>
</feature>
<dbReference type="GO" id="GO:0043139">
    <property type="term" value="F:5'-3' DNA helicase activity"/>
    <property type="evidence" value="ECO:0007669"/>
    <property type="project" value="UniProtKB-UniRule"/>
</dbReference>
<keyword evidence="3 10" id="KW-0378">Hydrolase</keyword>
<evidence type="ECO:0000256" key="3">
    <source>
        <dbReference type="ARBA" id="ARBA00022801"/>
    </source>
</evidence>
<comment type="catalytic activity">
    <reaction evidence="10">
        <text>ATP + H2O = ADP + phosphate + H(+)</text>
        <dbReference type="Rhea" id="RHEA:13065"/>
        <dbReference type="ChEBI" id="CHEBI:15377"/>
        <dbReference type="ChEBI" id="CHEBI:15378"/>
        <dbReference type="ChEBI" id="CHEBI:30616"/>
        <dbReference type="ChEBI" id="CHEBI:43474"/>
        <dbReference type="ChEBI" id="CHEBI:456216"/>
        <dbReference type="EC" id="5.6.2.3"/>
    </reaction>
</comment>
<dbReference type="Proteomes" id="UP000070444">
    <property type="component" value="Unassembled WGS sequence"/>
</dbReference>
<organism evidence="13 14">
    <name type="scientific">Conidiobolus coronatus (strain ATCC 28846 / CBS 209.66 / NRRL 28638)</name>
    <name type="common">Delacroixia coronata</name>
    <dbReference type="NCBI Taxonomy" id="796925"/>
    <lineage>
        <taxon>Eukaryota</taxon>
        <taxon>Fungi</taxon>
        <taxon>Fungi incertae sedis</taxon>
        <taxon>Zoopagomycota</taxon>
        <taxon>Entomophthoromycotina</taxon>
        <taxon>Entomophthoromycetes</taxon>
        <taxon>Entomophthorales</taxon>
        <taxon>Ancylistaceae</taxon>
        <taxon>Conidiobolus</taxon>
    </lineage>
</organism>
<comment type="subunit">
    <text evidence="10">Monomer.</text>
</comment>
<dbReference type="InterPro" id="IPR048293">
    <property type="entry name" value="PIF1_RRM3_pfh1"/>
</dbReference>
<dbReference type="Pfam" id="PF05970">
    <property type="entry name" value="PIF1"/>
    <property type="match status" value="1"/>
</dbReference>
<dbReference type="GO" id="GO:0005730">
    <property type="term" value="C:nucleolus"/>
    <property type="evidence" value="ECO:0007669"/>
    <property type="project" value="EnsemblFungi"/>
</dbReference>
<dbReference type="EMBL" id="KQ964498">
    <property type="protein sequence ID" value="KXN70587.1"/>
    <property type="molecule type" value="Genomic_DNA"/>
</dbReference>
<dbReference type="AlphaFoldDB" id="A0A137P6E8"/>
<sequence>MFGSGIFVNSKSKKSKKNQEKEAQPKISQFFSSTTTSRSTSKPTNNLFNGSQNNKPRIDPNTAFNMVKATPPSFNPKFSNKTASQPPQRKSPYFDDDIIEMEVKRTKNNSSFSERFLNEDKSSKSSSRNALSEINSNFSGEVFDYRSSVTKDLSPEQNRVIDLIFREKKNVFFTGSAGTGKSLIIKKIIEIAKNAEYTGRANKLRYDNDTKYLAITATTGLAAFHLGGTTIHSFAGIGLGNNTSEKLAQGILAHKLKRKKWNDVQILIIDEISMMDADLFDKLEYIARVVRKSTKPFGGIQLIITGDFFQLPPVQKGMGVKFSFEAKSWETCIHETIVLNRIYRQKDPELTRILNEVRRGKVSENSLSLFQSLYRPLNMDDGLEPTQLFPTRNEVDAFNSNKLKQLTGAIHRFVAFDSGEEMFKKQLNNVCRLPEVLDLKIDSQVMLLKNLPNASNNGMVNGLLGRVIGFEKYDGSNGTEKNDSVDPTVLYPRVRFINKVIRTIVPEDITWENNGEILAKRIQVPLGLAWSMSIHKAQGLTLEKVKIDLGRIFEKGQAYVALSRCTTVEGLQVLNFNAQKVQSHPKVVQYYAKYEALN</sequence>
<feature type="binding site" evidence="10">
    <location>
        <begin position="175"/>
        <end position="182"/>
    </location>
    <ligand>
        <name>ATP</name>
        <dbReference type="ChEBI" id="CHEBI:30616"/>
    </ligand>
</feature>
<dbReference type="GO" id="GO:0005524">
    <property type="term" value="F:ATP binding"/>
    <property type="evidence" value="ECO:0007669"/>
    <property type="project" value="UniProtKB-UniRule"/>
</dbReference>
<dbReference type="GO" id="GO:0051880">
    <property type="term" value="F:G-quadruplex DNA binding"/>
    <property type="evidence" value="ECO:0007669"/>
    <property type="project" value="EnsemblFungi"/>
</dbReference>
<dbReference type="GO" id="GO:0033678">
    <property type="term" value="F:5'-3' DNA/RNA helicase activity"/>
    <property type="evidence" value="ECO:0007669"/>
    <property type="project" value="EnsemblFungi"/>
</dbReference>
<evidence type="ECO:0000313" key="14">
    <source>
        <dbReference type="Proteomes" id="UP000070444"/>
    </source>
</evidence>
<evidence type="ECO:0000256" key="4">
    <source>
        <dbReference type="ARBA" id="ARBA00022806"/>
    </source>
</evidence>
<evidence type="ECO:0000256" key="10">
    <source>
        <dbReference type="HAMAP-Rule" id="MF_03176"/>
    </source>
</evidence>
<dbReference type="GO" id="GO:1903469">
    <property type="term" value="P:removal of RNA primer involved in mitotic DNA replication"/>
    <property type="evidence" value="ECO:0007669"/>
    <property type="project" value="EnsemblFungi"/>
</dbReference>
<dbReference type="GO" id="GO:0070336">
    <property type="term" value="F:flap-structured DNA binding"/>
    <property type="evidence" value="ECO:0007669"/>
    <property type="project" value="EnsemblFungi"/>
</dbReference>
<name>A0A137P6E8_CONC2</name>
<dbReference type="GO" id="GO:0061995">
    <property type="term" value="F:ATP-dependent protein-DNA complex displacement activity"/>
    <property type="evidence" value="ECO:0007669"/>
    <property type="project" value="EnsemblFungi"/>
</dbReference>
<keyword evidence="10" id="KW-0496">Mitochondrion</keyword>
<dbReference type="GO" id="GO:1990814">
    <property type="term" value="F:DNA/DNA annealing activity"/>
    <property type="evidence" value="ECO:0007669"/>
    <property type="project" value="EnsemblFungi"/>
</dbReference>
<feature type="domain" description="AAA+ ATPase" evidence="12">
    <location>
        <begin position="167"/>
        <end position="474"/>
    </location>
</feature>
<feature type="compositionally biased region" description="Polar residues" evidence="11">
    <location>
        <begin position="76"/>
        <end position="88"/>
    </location>
</feature>
<accession>A0A137P6E8</accession>
<dbReference type="GO" id="GO:0035861">
    <property type="term" value="C:site of double-strand break"/>
    <property type="evidence" value="ECO:0007669"/>
    <property type="project" value="EnsemblFungi"/>
</dbReference>
<keyword evidence="9 10" id="KW-0539">Nucleus</keyword>
<comment type="subcellular location">
    <subcellularLocation>
        <location evidence="10">Nucleus</location>
    </subcellularLocation>
    <subcellularLocation>
        <location evidence="10">Mitochondrion</location>
    </subcellularLocation>
</comment>
<evidence type="ECO:0000313" key="13">
    <source>
        <dbReference type="EMBL" id="KXN70587.1"/>
    </source>
</evidence>
<dbReference type="InterPro" id="IPR003593">
    <property type="entry name" value="AAA+_ATPase"/>
</dbReference>
<dbReference type="PANTHER" id="PTHR47642:SF5">
    <property type="entry name" value="ATP-DEPENDENT DNA HELICASE"/>
    <property type="match status" value="1"/>
</dbReference>
<evidence type="ECO:0000256" key="11">
    <source>
        <dbReference type="SAM" id="MobiDB-lite"/>
    </source>
</evidence>
<dbReference type="HAMAP" id="MF_03176">
    <property type="entry name" value="PIF1"/>
    <property type="match status" value="1"/>
</dbReference>
<dbReference type="GO" id="GO:0003723">
    <property type="term" value="F:RNA binding"/>
    <property type="evidence" value="ECO:0007669"/>
    <property type="project" value="EnsemblFungi"/>
</dbReference>
<evidence type="ECO:0000256" key="5">
    <source>
        <dbReference type="ARBA" id="ARBA00022840"/>
    </source>
</evidence>
<dbReference type="GO" id="GO:0000723">
    <property type="term" value="P:telomere maintenance"/>
    <property type="evidence" value="ECO:0007669"/>
    <property type="project" value="EnsemblFungi"/>
</dbReference>
<dbReference type="OMA" id="SSAWESC"/>
<dbReference type="GO" id="GO:0033553">
    <property type="term" value="C:rDNA heterochromatin"/>
    <property type="evidence" value="ECO:0007669"/>
    <property type="project" value="EnsemblFungi"/>
</dbReference>
<dbReference type="GO" id="GO:0043504">
    <property type="term" value="P:mitochondrial DNA repair"/>
    <property type="evidence" value="ECO:0007669"/>
    <property type="project" value="EnsemblFungi"/>
</dbReference>
<comment type="cofactor">
    <cofactor evidence="10">
        <name>Mg(2+)</name>
        <dbReference type="ChEBI" id="CHEBI:18420"/>
    </cofactor>
</comment>
<dbReference type="EC" id="5.6.2.3" evidence="10"/>
<dbReference type="GO" id="GO:0017116">
    <property type="term" value="F:single-stranded DNA helicase activity"/>
    <property type="evidence" value="ECO:0007669"/>
    <property type="project" value="EnsemblFungi"/>
</dbReference>
<keyword evidence="7 10" id="KW-0234">DNA repair</keyword>
<evidence type="ECO:0000256" key="1">
    <source>
        <dbReference type="ARBA" id="ARBA00022741"/>
    </source>
</evidence>
<comment type="function">
    <text evidence="10">DNA-dependent ATPase and 5'-3' DNA helicase required for the maintenance of both mitochondrial and nuclear genome stability.</text>
</comment>
<keyword evidence="8 10" id="KW-0413">Isomerase</keyword>
<keyword evidence="2 10" id="KW-0227">DNA damage</keyword>
<dbReference type="SUPFAM" id="SSF52540">
    <property type="entry name" value="P-loop containing nucleoside triphosphate hydrolases"/>
    <property type="match status" value="2"/>
</dbReference>
<keyword evidence="1 10" id="KW-0547">Nucleotide-binding</keyword>
<evidence type="ECO:0000256" key="8">
    <source>
        <dbReference type="ARBA" id="ARBA00023235"/>
    </source>
</evidence>
<protein>
    <recommendedName>
        <fullName evidence="10">ATP-dependent DNA helicase PIF1</fullName>
        <ecNumber evidence="10">5.6.2.3</ecNumber>
    </recommendedName>
    <alternativeName>
        <fullName evidence="10">DNA 5'-3' helicase PIF1</fullName>
    </alternativeName>
    <alternativeName>
        <fullName evidence="10">DNA repair and recombination helicase PIF1</fullName>
    </alternativeName>
</protein>